<accession>X1AS98</accession>
<dbReference type="EMBL" id="BART01009092">
    <property type="protein sequence ID" value="GAG62761.1"/>
    <property type="molecule type" value="Genomic_DNA"/>
</dbReference>
<reference evidence="1" key="1">
    <citation type="journal article" date="2014" name="Front. Microbiol.">
        <title>High frequency of phylogenetically diverse reductive dehalogenase-homologous genes in deep subseafloor sedimentary metagenomes.</title>
        <authorList>
            <person name="Kawai M."/>
            <person name="Futagami T."/>
            <person name="Toyoda A."/>
            <person name="Takaki Y."/>
            <person name="Nishi S."/>
            <person name="Hori S."/>
            <person name="Arai W."/>
            <person name="Tsubouchi T."/>
            <person name="Morono Y."/>
            <person name="Uchiyama I."/>
            <person name="Ito T."/>
            <person name="Fujiyama A."/>
            <person name="Inagaki F."/>
            <person name="Takami H."/>
        </authorList>
    </citation>
    <scope>NUCLEOTIDE SEQUENCE</scope>
    <source>
        <strain evidence="1">Expedition CK06-06</strain>
    </source>
</reference>
<gene>
    <name evidence="1" type="ORF">S01H4_20254</name>
</gene>
<name>X1AS98_9ZZZZ</name>
<organism evidence="1">
    <name type="scientific">marine sediment metagenome</name>
    <dbReference type="NCBI Taxonomy" id="412755"/>
    <lineage>
        <taxon>unclassified sequences</taxon>
        <taxon>metagenomes</taxon>
        <taxon>ecological metagenomes</taxon>
    </lineage>
</organism>
<evidence type="ECO:0000313" key="1">
    <source>
        <dbReference type="EMBL" id="GAG62761.1"/>
    </source>
</evidence>
<protein>
    <submittedName>
        <fullName evidence="1">Uncharacterized protein</fullName>
    </submittedName>
</protein>
<dbReference type="AlphaFoldDB" id="X1AS98"/>
<proteinExistence type="predicted"/>
<sequence length="92" mass="10223">MILINLPEVIENLKILSGSIIRISPFPGLETLPFFVPQGNLSIDSSSQINPVPIILGTSQDKFRESKVARIKINATIVRVRMEEILLKLIGK</sequence>
<comment type="caution">
    <text evidence="1">The sequence shown here is derived from an EMBL/GenBank/DDBJ whole genome shotgun (WGS) entry which is preliminary data.</text>
</comment>